<feature type="compositionally biased region" description="Gly residues" evidence="2">
    <location>
        <begin position="19"/>
        <end position="30"/>
    </location>
</feature>
<evidence type="ECO:0000256" key="2">
    <source>
        <dbReference type="SAM" id="MobiDB-lite"/>
    </source>
</evidence>
<feature type="domain" description="Cell envelope-related transcriptional attenuator" evidence="4">
    <location>
        <begin position="136"/>
        <end position="281"/>
    </location>
</feature>
<dbReference type="Proteomes" id="UP000608530">
    <property type="component" value="Unassembled WGS sequence"/>
</dbReference>
<protein>
    <submittedName>
        <fullName evidence="5">LCP family protein</fullName>
    </submittedName>
</protein>
<gene>
    <name evidence="5" type="ORF">JD276_10490</name>
</gene>
<dbReference type="PANTHER" id="PTHR33392">
    <property type="entry name" value="POLYISOPRENYL-TEICHOIC ACID--PEPTIDOGLYCAN TEICHOIC ACID TRANSFERASE TAGU"/>
    <property type="match status" value="1"/>
</dbReference>
<evidence type="ECO:0000313" key="5">
    <source>
        <dbReference type="EMBL" id="MBK0419461.1"/>
    </source>
</evidence>
<proteinExistence type="inferred from homology"/>
<evidence type="ECO:0000256" key="3">
    <source>
        <dbReference type="SAM" id="Phobius"/>
    </source>
</evidence>
<comment type="similarity">
    <text evidence="1">Belongs to the LytR/CpsA/Psr (LCP) family.</text>
</comment>
<sequence length="379" mass="40378">MADSRSALDQLFDEAPSGTSGGSGSGGGSGRRGEGRGGDGRRGEPRKRRGLRNTVIVLVSLIALLGIAAGVAYLLIANTYNEVKRVSIEQDPSLERPAETVVDDGAKAPINILLLGSDSREATDRNASVEDLTGFRSDAIMVAQISPDRQHATIMSIMRDNWVPIQGVGEAKINAAFSYGGLPLAVNTVENYIGARIDHVAVIDFESFKGLTDAVGGVTVNNTVPFTAQNGGGGFTFEGGEITLDGEHALSFVRERYAFSDGDYQRARNQQAYMKGLLQKTISSETMSDPSRMVSMFQSLKPYLILDEGLDLNRFVNLGLESRKLRSDDIAFFTSPTLGTGTSADGQSIVIPDEAGMEAIRTAFHDGTIHELAPTLAAG</sequence>
<keyword evidence="6" id="KW-1185">Reference proteome</keyword>
<comment type="caution">
    <text evidence="5">The sequence shown here is derived from an EMBL/GenBank/DDBJ whole genome shotgun (WGS) entry which is preliminary data.</text>
</comment>
<organism evidence="5 6">
    <name type="scientific">Leucobacter chromiisoli</name>
    <dbReference type="NCBI Taxonomy" id="2796471"/>
    <lineage>
        <taxon>Bacteria</taxon>
        <taxon>Bacillati</taxon>
        <taxon>Actinomycetota</taxon>
        <taxon>Actinomycetes</taxon>
        <taxon>Micrococcales</taxon>
        <taxon>Microbacteriaceae</taxon>
        <taxon>Leucobacter</taxon>
    </lineage>
</organism>
<dbReference type="PANTHER" id="PTHR33392:SF6">
    <property type="entry name" value="POLYISOPRENYL-TEICHOIC ACID--PEPTIDOGLYCAN TEICHOIC ACID TRANSFERASE TAGU"/>
    <property type="match status" value="1"/>
</dbReference>
<keyword evidence="3" id="KW-0472">Membrane</keyword>
<evidence type="ECO:0000313" key="6">
    <source>
        <dbReference type="Proteomes" id="UP000608530"/>
    </source>
</evidence>
<dbReference type="EMBL" id="JAEHOH010000013">
    <property type="protein sequence ID" value="MBK0419461.1"/>
    <property type="molecule type" value="Genomic_DNA"/>
</dbReference>
<keyword evidence="3" id="KW-1133">Transmembrane helix</keyword>
<feature type="region of interest" description="Disordered" evidence="2">
    <location>
        <begin position="1"/>
        <end position="47"/>
    </location>
</feature>
<dbReference type="InterPro" id="IPR004474">
    <property type="entry name" value="LytR_CpsA_psr"/>
</dbReference>
<dbReference type="AlphaFoldDB" id="A0A934Q981"/>
<dbReference type="RefSeq" id="WP_200115599.1">
    <property type="nucleotide sequence ID" value="NZ_JAEHOH010000013.1"/>
</dbReference>
<feature type="transmembrane region" description="Helical" evidence="3">
    <location>
        <begin position="55"/>
        <end position="76"/>
    </location>
</feature>
<keyword evidence="3" id="KW-0812">Transmembrane</keyword>
<dbReference type="Gene3D" id="3.40.630.190">
    <property type="entry name" value="LCP protein"/>
    <property type="match status" value="1"/>
</dbReference>
<feature type="compositionally biased region" description="Basic and acidic residues" evidence="2">
    <location>
        <begin position="31"/>
        <end position="43"/>
    </location>
</feature>
<evidence type="ECO:0000259" key="4">
    <source>
        <dbReference type="Pfam" id="PF03816"/>
    </source>
</evidence>
<dbReference type="InterPro" id="IPR050922">
    <property type="entry name" value="LytR/CpsA/Psr_CW_biosynth"/>
</dbReference>
<dbReference type="NCBIfam" id="TIGR00350">
    <property type="entry name" value="lytR_cpsA_psr"/>
    <property type="match status" value="1"/>
</dbReference>
<name>A0A934Q981_9MICO</name>
<evidence type="ECO:0000256" key="1">
    <source>
        <dbReference type="ARBA" id="ARBA00006068"/>
    </source>
</evidence>
<dbReference type="Pfam" id="PF03816">
    <property type="entry name" value="LytR_cpsA_psr"/>
    <property type="match status" value="1"/>
</dbReference>
<accession>A0A934Q981</accession>
<reference evidence="5" key="1">
    <citation type="submission" date="2020-12" db="EMBL/GenBank/DDBJ databases">
        <title>Leucobacter sp. CAS1, isolated from Chromium sludge.</title>
        <authorList>
            <person name="Xu Z."/>
        </authorList>
    </citation>
    <scope>NUCLEOTIDE SEQUENCE</scope>
    <source>
        <strain evidence="5">CSA1</strain>
    </source>
</reference>